<dbReference type="RefSeq" id="WP_110984374.1">
    <property type="nucleotide sequence ID" value="NZ_CAWNWM010000001.1"/>
</dbReference>
<dbReference type="SUPFAM" id="SSF82861">
    <property type="entry name" value="Mechanosensitive channel protein MscS (YggB), transmembrane region"/>
    <property type="match status" value="1"/>
</dbReference>
<dbReference type="EMBL" id="PQWO01000001">
    <property type="protein sequence ID" value="PZD75229.1"/>
    <property type="molecule type" value="Genomic_DNA"/>
</dbReference>
<feature type="transmembrane region" description="Helical" evidence="7">
    <location>
        <begin position="55"/>
        <end position="81"/>
    </location>
</feature>
<dbReference type="InterPro" id="IPR008910">
    <property type="entry name" value="MSC_TM_helix"/>
</dbReference>
<dbReference type="Pfam" id="PF05552">
    <property type="entry name" value="MS_channel_1st_1"/>
    <property type="match status" value="1"/>
</dbReference>
<dbReference type="InterPro" id="IPR010920">
    <property type="entry name" value="LSM_dom_sf"/>
</dbReference>
<evidence type="ECO:0000313" key="9">
    <source>
        <dbReference type="EMBL" id="PZD75229.1"/>
    </source>
</evidence>
<comment type="similarity">
    <text evidence="2">Belongs to the MscS (TC 1.A.23) family.</text>
</comment>
<dbReference type="Proteomes" id="UP000248857">
    <property type="component" value="Unassembled WGS sequence"/>
</dbReference>
<dbReference type="Gene3D" id="2.30.30.60">
    <property type="match status" value="1"/>
</dbReference>
<dbReference type="Gene3D" id="3.30.70.100">
    <property type="match status" value="1"/>
</dbReference>
<dbReference type="InterPro" id="IPR045275">
    <property type="entry name" value="MscS_archaea/bacteria_type"/>
</dbReference>
<dbReference type="SUPFAM" id="SSF82689">
    <property type="entry name" value="Mechanosensitive channel protein MscS (YggB), C-terminal domain"/>
    <property type="match status" value="1"/>
</dbReference>
<dbReference type="PANTHER" id="PTHR30221">
    <property type="entry name" value="SMALL-CONDUCTANCE MECHANOSENSITIVE CHANNEL"/>
    <property type="match status" value="1"/>
</dbReference>
<organism evidence="9 10">
    <name type="scientific">Acaryochloris thomasi RCC1774</name>
    <dbReference type="NCBI Taxonomy" id="1764569"/>
    <lineage>
        <taxon>Bacteria</taxon>
        <taxon>Bacillati</taxon>
        <taxon>Cyanobacteriota</taxon>
        <taxon>Cyanophyceae</taxon>
        <taxon>Acaryochloridales</taxon>
        <taxon>Acaryochloridaceae</taxon>
        <taxon>Acaryochloris</taxon>
        <taxon>Acaryochloris thomasi</taxon>
    </lineage>
</organism>
<dbReference type="GO" id="GO:0008381">
    <property type="term" value="F:mechanosensitive monoatomic ion channel activity"/>
    <property type="evidence" value="ECO:0007669"/>
    <property type="project" value="InterPro"/>
</dbReference>
<protein>
    <submittedName>
        <fullName evidence="9">Small-conductance mechanosensitive channel</fullName>
    </submittedName>
</protein>
<evidence type="ECO:0000256" key="6">
    <source>
        <dbReference type="ARBA" id="ARBA00023136"/>
    </source>
</evidence>
<dbReference type="Gene3D" id="1.10.287.1260">
    <property type="match status" value="1"/>
</dbReference>
<evidence type="ECO:0000313" key="10">
    <source>
        <dbReference type="Proteomes" id="UP000248857"/>
    </source>
</evidence>
<gene>
    <name evidence="9" type="primary">mscS_3</name>
    <name evidence="9" type="ORF">C1752_00399</name>
</gene>
<evidence type="ECO:0000256" key="7">
    <source>
        <dbReference type="SAM" id="Phobius"/>
    </source>
</evidence>
<evidence type="ECO:0000259" key="8">
    <source>
        <dbReference type="Pfam" id="PF00924"/>
    </source>
</evidence>
<dbReference type="OrthoDB" id="9809206at2"/>
<keyword evidence="3" id="KW-1003">Cell membrane</keyword>
<dbReference type="PANTHER" id="PTHR30221:SF3">
    <property type="entry name" value="SMALL-CONDUCTANCE MECHANOSENSITIVE CHANNEL"/>
    <property type="match status" value="1"/>
</dbReference>
<keyword evidence="6 7" id="KW-0472">Membrane</keyword>
<dbReference type="Pfam" id="PF00924">
    <property type="entry name" value="MS_channel_2nd"/>
    <property type="match status" value="1"/>
</dbReference>
<name>A0A2W1JPK2_9CYAN</name>
<proteinExistence type="inferred from homology"/>
<dbReference type="SUPFAM" id="SSF50182">
    <property type="entry name" value="Sm-like ribonucleoproteins"/>
    <property type="match status" value="1"/>
</dbReference>
<evidence type="ECO:0000256" key="3">
    <source>
        <dbReference type="ARBA" id="ARBA00022475"/>
    </source>
</evidence>
<feature type="domain" description="Mechanosensitive ion channel MscS" evidence="8">
    <location>
        <begin position="104"/>
        <end position="169"/>
    </location>
</feature>
<keyword evidence="5 7" id="KW-1133">Transmembrane helix</keyword>
<dbReference type="InterPro" id="IPR006685">
    <property type="entry name" value="MscS_channel_2nd"/>
</dbReference>
<dbReference type="InterPro" id="IPR011014">
    <property type="entry name" value="MscS_channel_TM-2"/>
</dbReference>
<feature type="transmembrane region" description="Helical" evidence="7">
    <location>
        <begin position="12"/>
        <end position="35"/>
    </location>
</feature>
<evidence type="ECO:0000256" key="5">
    <source>
        <dbReference type="ARBA" id="ARBA00022989"/>
    </source>
</evidence>
<dbReference type="InterPro" id="IPR023408">
    <property type="entry name" value="MscS_beta-dom_sf"/>
</dbReference>
<evidence type="ECO:0000256" key="2">
    <source>
        <dbReference type="ARBA" id="ARBA00008017"/>
    </source>
</evidence>
<keyword evidence="4 7" id="KW-0812">Transmembrane</keyword>
<evidence type="ECO:0000256" key="1">
    <source>
        <dbReference type="ARBA" id="ARBA00004651"/>
    </source>
</evidence>
<accession>A0A2W1JPK2</accession>
<dbReference type="GO" id="GO:0005886">
    <property type="term" value="C:plasma membrane"/>
    <property type="evidence" value="ECO:0007669"/>
    <property type="project" value="UniProtKB-SubCell"/>
</dbReference>
<dbReference type="AlphaFoldDB" id="A0A2W1JPK2"/>
<reference evidence="9 10" key="1">
    <citation type="journal article" date="2018" name="Sci. Rep.">
        <title>A novel species of the marine cyanobacterium Acaryochloris with a unique pigment content and lifestyle.</title>
        <authorList>
            <person name="Partensky F."/>
            <person name="Six C."/>
            <person name="Ratin M."/>
            <person name="Garczarek L."/>
            <person name="Vaulot D."/>
            <person name="Probert I."/>
            <person name="Calteau A."/>
            <person name="Gourvil P."/>
            <person name="Marie D."/>
            <person name="Grebert T."/>
            <person name="Bouchier C."/>
            <person name="Le Panse S."/>
            <person name="Gachenot M."/>
            <person name="Rodriguez F."/>
            <person name="Garrido J.L."/>
        </authorList>
    </citation>
    <scope>NUCLEOTIDE SEQUENCE [LARGE SCALE GENOMIC DNA]</scope>
    <source>
        <strain evidence="9 10">RCC1774</strain>
    </source>
</reference>
<comment type="caution">
    <text evidence="9">The sequence shown here is derived from an EMBL/GenBank/DDBJ whole genome shotgun (WGS) entry which is preliminary data.</text>
</comment>
<keyword evidence="10" id="KW-1185">Reference proteome</keyword>
<comment type="subcellular location">
    <subcellularLocation>
        <location evidence="1">Cell membrane</location>
        <topology evidence="1">Multi-pass membrane protein</topology>
    </subcellularLocation>
</comment>
<dbReference type="InterPro" id="IPR011066">
    <property type="entry name" value="MscS_channel_C_sf"/>
</dbReference>
<sequence length="270" mass="28924">MDINLLLTNASSIVVAVGLQLVGAILLWIVGRWLIKFGMSLLTRAFKRSNIDATLLVYIKSTLGVLLNIVLIVAILGFLGIETSSFAALLAAAGIAIGAAWSGLLAHFAAGAFLIIFRPFQVGDFITAAGVTGTVDEIGLFVTSINTMDNVKTIIGNNAIFADTIQNFTANPHRRVELVAQLDNTVDPKVAIAALQQRLSQIPNVLTEPVPEVDILEFTLAGPVLSVRPYCHNDHYWQVYFDTNKVISEAGSAAGFPAPTQHYAIHTQAA</sequence>
<feature type="transmembrane region" description="Helical" evidence="7">
    <location>
        <begin position="87"/>
        <end position="117"/>
    </location>
</feature>
<evidence type="ECO:0000256" key="4">
    <source>
        <dbReference type="ARBA" id="ARBA00022692"/>
    </source>
</evidence>